<dbReference type="InterPro" id="IPR011006">
    <property type="entry name" value="CheY-like_superfamily"/>
</dbReference>
<dbReference type="InterPro" id="IPR020856">
    <property type="entry name" value="Circadian_clock_protein_KaiA_C"/>
</dbReference>
<proteinExistence type="predicted"/>
<dbReference type="eggNOG" id="ENOG502Z8HQ">
    <property type="taxonomic scope" value="Bacteria"/>
</dbReference>
<organism evidence="5">
    <name type="scientific">Trichodesmium erythraeum (strain IMS101)</name>
    <dbReference type="NCBI Taxonomy" id="203124"/>
    <lineage>
        <taxon>Bacteria</taxon>
        <taxon>Bacillati</taxon>
        <taxon>Cyanobacteriota</taxon>
        <taxon>Cyanophyceae</taxon>
        <taxon>Oscillatoriophycideae</taxon>
        <taxon>Oscillatoriales</taxon>
        <taxon>Microcoleaceae</taxon>
        <taxon>Trichodesmium</taxon>
    </lineage>
</organism>
<evidence type="ECO:0000256" key="2">
    <source>
        <dbReference type="ARBA" id="ARBA00034852"/>
    </source>
</evidence>
<dbReference type="InterPro" id="IPR011648">
    <property type="entry name" value="Circadian_clock_KaiA"/>
</dbReference>
<sequence length="325" mass="38094">MKISRITDSQINPDLPTVPKTLSTKLFICIYLHDDKFATSVTKLLSQDRYLVALTKSDREFVQLIEENTNIDCLLFQEDPELTSLIHKLHHRSILLPAVIIKKSESENSLENQQLTDTDNNFTEYTTQHNYQPFIYHQAEASLLINQLGKIDFYVEQAIQKFLKLSPASSSKDKSQISSQATDDYTKNILHQQQHRLYAKLRERLGYLGVYYKRNPTNFIRNMAPGERDKFVDQLKLEYRHIVLKYFSQDNSLNNNIDDFVNLCFFSDIPVTQVVEIHMDLMDEFAIQLRLEGRSEEMLLDYRLTLIDTIAHLCEMYRRSIPRES</sequence>
<dbReference type="Pfam" id="PF21714">
    <property type="entry name" value="KaiA_N"/>
    <property type="match status" value="1"/>
</dbReference>
<dbReference type="Pfam" id="PF07688">
    <property type="entry name" value="KaiA"/>
    <property type="match status" value="1"/>
</dbReference>
<dbReference type="PROSITE" id="PS51430">
    <property type="entry name" value="KAIA_N"/>
    <property type="match status" value="1"/>
</dbReference>
<evidence type="ECO:0000259" key="3">
    <source>
        <dbReference type="PROSITE" id="PS51430"/>
    </source>
</evidence>
<dbReference type="EMBL" id="CP000393">
    <property type="protein sequence ID" value="ABG52848.1"/>
    <property type="molecule type" value="Genomic_DNA"/>
</dbReference>
<dbReference type="RefSeq" id="WP_011613178.1">
    <property type="nucleotide sequence ID" value="NC_008312.1"/>
</dbReference>
<gene>
    <name evidence="5" type="ordered locus">Tery_3803</name>
</gene>
<reference evidence="5" key="1">
    <citation type="submission" date="2006-06" db="EMBL/GenBank/DDBJ databases">
        <title>Complete sequence of Trichodesmium erythraeum IMS101.</title>
        <authorList>
            <consortium name="US DOE Joint Genome Institute"/>
            <person name="Copeland A."/>
            <person name="Lucas S."/>
            <person name="Lapidus A."/>
            <person name="Barry K."/>
            <person name="Detter J.C."/>
            <person name="Glavina del Rio T."/>
            <person name="Hammon N."/>
            <person name="Israni S."/>
            <person name="Dalin E."/>
            <person name="Tice H."/>
            <person name="Pitluck S."/>
            <person name="Kiss H."/>
            <person name="Munk A.C."/>
            <person name="Brettin T."/>
            <person name="Bruce D."/>
            <person name="Han C."/>
            <person name="Tapia R."/>
            <person name="Gilna P."/>
            <person name="Schmutz J."/>
            <person name="Larimer F."/>
            <person name="Land M."/>
            <person name="Hauser L."/>
            <person name="Kyrpides N."/>
            <person name="Kim E."/>
            <person name="Richardson P."/>
        </authorList>
    </citation>
    <scope>NUCLEOTIDE SEQUENCE [LARGE SCALE GENOMIC DNA]</scope>
    <source>
        <strain evidence="5">IMS101</strain>
    </source>
</reference>
<dbReference type="HOGENOM" id="CLU_911234_0_0_3"/>
<evidence type="ECO:0000259" key="4">
    <source>
        <dbReference type="PROSITE" id="PS51431"/>
    </source>
</evidence>
<dbReference type="SUPFAM" id="SSF52172">
    <property type="entry name" value="CheY-like"/>
    <property type="match status" value="1"/>
</dbReference>
<dbReference type="SUPFAM" id="SSF101215">
    <property type="entry name" value="KaiA/RbsU domain"/>
    <property type="match status" value="1"/>
</dbReference>
<protein>
    <recommendedName>
        <fullName evidence="2">Circadian clock oscillator protein KaiA</fullName>
    </recommendedName>
</protein>
<dbReference type="GO" id="GO:0007623">
    <property type="term" value="P:circadian rhythm"/>
    <property type="evidence" value="ECO:0007669"/>
    <property type="project" value="InterPro"/>
</dbReference>
<accession>Q10Y26</accession>
<evidence type="ECO:0000256" key="1">
    <source>
        <dbReference type="ARBA" id="ARBA00023108"/>
    </source>
</evidence>
<evidence type="ECO:0000313" key="5">
    <source>
        <dbReference type="EMBL" id="ABG52848.1"/>
    </source>
</evidence>
<dbReference type="KEGG" id="ter:Tery_3803"/>
<feature type="domain" description="KaiA N-terminal" evidence="3">
    <location>
        <begin position="22"/>
        <end position="205"/>
    </location>
</feature>
<name>Q10Y26_TRIEI</name>
<dbReference type="InterPro" id="IPR020844">
    <property type="entry name" value="Circadian_clock_KaiA_N"/>
</dbReference>
<dbReference type="AlphaFoldDB" id="Q10Y26"/>
<dbReference type="SMART" id="SM01247">
    <property type="entry name" value="KaiA"/>
    <property type="match status" value="1"/>
</dbReference>
<dbReference type="PROSITE" id="PS51431">
    <property type="entry name" value="KAIA_C"/>
    <property type="match status" value="1"/>
</dbReference>
<dbReference type="Gene3D" id="3.40.50.2300">
    <property type="match status" value="1"/>
</dbReference>
<dbReference type="STRING" id="203124.Tery_3803"/>
<feature type="domain" description="KaiA C-terminal" evidence="4">
    <location>
        <begin position="215"/>
        <end position="323"/>
    </location>
</feature>
<keyword evidence="1" id="KW-0090">Biological rhythms</keyword>
<dbReference type="Gene3D" id="1.10.1240.30">
    <property type="entry name" value="KaiA/RbsU domain"/>
    <property type="match status" value="1"/>
</dbReference>
<dbReference type="InterPro" id="IPR017944">
    <property type="entry name" value="KaiA/RbsU_helical_domain_sf"/>
</dbReference>